<evidence type="ECO:0000256" key="1">
    <source>
        <dbReference type="ARBA" id="ARBA00023002"/>
    </source>
</evidence>
<feature type="domain" description="NADP-dependent oxidoreductase" evidence="3">
    <location>
        <begin position="18"/>
        <end position="331"/>
    </location>
</feature>
<dbReference type="Pfam" id="PF00248">
    <property type="entry name" value="Aldo_ket_red"/>
    <property type="match status" value="1"/>
</dbReference>
<dbReference type="InterPro" id="IPR050523">
    <property type="entry name" value="AKR_Detox_Biosynth"/>
</dbReference>
<organism evidence="4 5">
    <name type="scientific">Paralvinella palmiformis</name>
    <dbReference type="NCBI Taxonomy" id="53620"/>
    <lineage>
        <taxon>Eukaryota</taxon>
        <taxon>Metazoa</taxon>
        <taxon>Spiralia</taxon>
        <taxon>Lophotrochozoa</taxon>
        <taxon>Annelida</taxon>
        <taxon>Polychaeta</taxon>
        <taxon>Sedentaria</taxon>
        <taxon>Canalipalpata</taxon>
        <taxon>Terebellida</taxon>
        <taxon>Terebelliformia</taxon>
        <taxon>Alvinellidae</taxon>
        <taxon>Paralvinella</taxon>
    </lineage>
</organism>
<accession>A0AAD9KBG7</accession>
<dbReference type="PANTHER" id="PTHR43364">
    <property type="entry name" value="NADH-SPECIFIC METHYLGLYOXAL REDUCTASE-RELATED"/>
    <property type="match status" value="1"/>
</dbReference>
<dbReference type="GO" id="GO:0016491">
    <property type="term" value="F:oxidoreductase activity"/>
    <property type="evidence" value="ECO:0007669"/>
    <property type="project" value="UniProtKB-KW"/>
</dbReference>
<sequence length="351" mass="39795">MSRVSYNWLGQSGLRASNICLGTMNFGKHEGGRPSCNQDDAHAILDHYAEAGGNFIDVADVYQAGDAETIIGNWLIKQKRERFIIATKCGRIWDKTDPNSVGLSRKHILESIDGSLKRLQTDYVDIFFTHVWHDRTPLEETLSALNDLVREGKVRYLGVSNVKGWQLQKIVDICKYNHWQPVICLQQQYSILCRSTEFELTDVCKTEGVGLLPWSPLKGGWLSGKIQAGSTGAVPGSRMEWARGRAHHSHPDFDWFKNNKQVWSILAMLEELAKKHDRSVPQIAVRWLLQKPTVPSVVIGPRTISHLQDIVSAASPDWHLSTDEMKLLDDVSTIPQPYPYDYIELFNKECQ</sequence>
<dbReference type="SUPFAM" id="SSF51430">
    <property type="entry name" value="NAD(P)-linked oxidoreductase"/>
    <property type="match status" value="1"/>
</dbReference>
<dbReference type="CDD" id="cd19081">
    <property type="entry name" value="AKR_AKR9C1"/>
    <property type="match status" value="1"/>
</dbReference>
<dbReference type="PANTHER" id="PTHR43364:SF4">
    <property type="entry name" value="NAD(P)-LINKED OXIDOREDUCTASE SUPERFAMILY PROTEIN"/>
    <property type="match status" value="1"/>
</dbReference>
<dbReference type="InterPro" id="IPR036812">
    <property type="entry name" value="NAD(P)_OxRdtase_dom_sf"/>
</dbReference>
<dbReference type="InterPro" id="IPR023210">
    <property type="entry name" value="NADP_OxRdtase_dom"/>
</dbReference>
<dbReference type="FunFam" id="3.20.20.100:FF:000004">
    <property type="entry name" value="Oxidoreductase, aldo/keto reductase"/>
    <property type="match status" value="1"/>
</dbReference>
<proteinExistence type="inferred from homology"/>
<dbReference type="Gene3D" id="3.20.20.100">
    <property type="entry name" value="NADP-dependent oxidoreductase domain"/>
    <property type="match status" value="1"/>
</dbReference>
<evidence type="ECO:0000259" key="3">
    <source>
        <dbReference type="Pfam" id="PF00248"/>
    </source>
</evidence>
<protein>
    <recommendedName>
        <fullName evidence="3">NADP-dependent oxidoreductase domain-containing protein</fullName>
    </recommendedName>
</protein>
<dbReference type="AlphaFoldDB" id="A0AAD9KBG7"/>
<evidence type="ECO:0000313" key="4">
    <source>
        <dbReference type="EMBL" id="KAK2168209.1"/>
    </source>
</evidence>
<comment type="caution">
    <text evidence="4">The sequence shown here is derived from an EMBL/GenBank/DDBJ whole genome shotgun (WGS) entry which is preliminary data.</text>
</comment>
<dbReference type="Proteomes" id="UP001208570">
    <property type="component" value="Unassembled WGS sequence"/>
</dbReference>
<reference evidence="4" key="1">
    <citation type="journal article" date="2023" name="Mol. Biol. Evol.">
        <title>Third-Generation Sequencing Reveals the Adaptive Role of the Epigenome in Three Deep-Sea Polychaetes.</title>
        <authorList>
            <person name="Perez M."/>
            <person name="Aroh O."/>
            <person name="Sun Y."/>
            <person name="Lan Y."/>
            <person name="Juniper S.K."/>
            <person name="Young C.R."/>
            <person name="Angers B."/>
            <person name="Qian P.Y."/>
        </authorList>
    </citation>
    <scope>NUCLEOTIDE SEQUENCE</scope>
    <source>
        <strain evidence="4">P08H-3</strain>
    </source>
</reference>
<gene>
    <name evidence="4" type="ORF">LSH36_19g04003</name>
</gene>
<keyword evidence="1" id="KW-0560">Oxidoreductase</keyword>
<keyword evidence="5" id="KW-1185">Reference proteome</keyword>
<evidence type="ECO:0000313" key="5">
    <source>
        <dbReference type="Proteomes" id="UP001208570"/>
    </source>
</evidence>
<dbReference type="GO" id="GO:0005829">
    <property type="term" value="C:cytosol"/>
    <property type="evidence" value="ECO:0007669"/>
    <property type="project" value="UniProtKB-ARBA"/>
</dbReference>
<dbReference type="EMBL" id="JAODUP010000019">
    <property type="protein sequence ID" value="KAK2168209.1"/>
    <property type="molecule type" value="Genomic_DNA"/>
</dbReference>
<evidence type="ECO:0000256" key="2">
    <source>
        <dbReference type="ARBA" id="ARBA00038157"/>
    </source>
</evidence>
<name>A0AAD9KBG7_9ANNE</name>
<comment type="similarity">
    <text evidence="2">Belongs to the aldo/keto reductase family. Aldo/keto reductase 2 subfamily.</text>
</comment>